<keyword evidence="3" id="KW-1185">Reference proteome</keyword>
<dbReference type="Proteomes" id="UP000238801">
    <property type="component" value="Unassembled WGS sequence"/>
</dbReference>
<sequence>MRGAAFALLAALPAGAQDAPTATSIPTGTIEVMPLGAPATGSAGLLPATVTGLPDTLWAGSRASDLAARIDALPISGVGAVDALAETLLLAEAAPPIGDPAPVLEARVRQLIGRGRLQAADALLRRAGARTTPLRRLAFDVALLTGDETAACARTEPVPEAPEDYARRVFCLLRGGDWAAALTTFDAVVALGGLDPVTAGLLNHFLDPELEGVPLPPPPAQPTPLQFRLYEALGEPMQTRGLPLSFAHADMLPQKPWRTRLDAAERLARAGAIEGGELLALYSERRPPASGRQWDRIAAVQALDEALVRARPAAVAEALPAAWSAMRDAGLGVAFARSIAPRLTGLPLPAEANALALEMGLLSGGYEAAVAERARPGDPAVAAGAAFARGEPPAEPDGPLEEALAAGFGDAEAPEEWRAMAADDRLGEALLLALEDLAHGVEGDRARLVPALAFLREAGLEDSARRIALELLSAEGPA</sequence>
<reference evidence="2 3" key="1">
    <citation type="submission" date="2018-03" db="EMBL/GenBank/DDBJ databases">
        <title>Genomic Encyclopedia of Archaeal and Bacterial Type Strains, Phase II (KMG-II): from individual species to whole genera.</title>
        <authorList>
            <person name="Goeker M."/>
        </authorList>
    </citation>
    <scope>NUCLEOTIDE SEQUENCE [LARGE SCALE GENOMIC DNA]</scope>
    <source>
        <strain evidence="2 3">DSM 29318</strain>
    </source>
</reference>
<protein>
    <recommendedName>
        <fullName evidence="4">Tetratricopeptide repeat protein</fullName>
    </recommendedName>
</protein>
<proteinExistence type="predicted"/>
<comment type="caution">
    <text evidence="2">The sequence shown here is derived from an EMBL/GenBank/DDBJ whole genome shotgun (WGS) entry which is preliminary data.</text>
</comment>
<evidence type="ECO:0008006" key="4">
    <source>
        <dbReference type="Google" id="ProtNLM"/>
    </source>
</evidence>
<feature type="signal peptide" evidence="1">
    <location>
        <begin position="1"/>
        <end position="16"/>
    </location>
</feature>
<evidence type="ECO:0000256" key="1">
    <source>
        <dbReference type="SAM" id="SignalP"/>
    </source>
</evidence>
<gene>
    <name evidence="2" type="ORF">BCF33_0956</name>
</gene>
<organism evidence="2 3">
    <name type="scientific">Hasllibacter halocynthiae</name>
    <dbReference type="NCBI Taxonomy" id="595589"/>
    <lineage>
        <taxon>Bacteria</taxon>
        <taxon>Pseudomonadati</taxon>
        <taxon>Pseudomonadota</taxon>
        <taxon>Alphaproteobacteria</taxon>
        <taxon>Rhodobacterales</taxon>
        <taxon>Roseobacteraceae</taxon>
        <taxon>Hasllibacter</taxon>
    </lineage>
</organism>
<accession>A0A2T0X8R4</accession>
<name>A0A2T0X8R4_9RHOB</name>
<dbReference type="OrthoDB" id="7929427at2"/>
<evidence type="ECO:0000313" key="2">
    <source>
        <dbReference type="EMBL" id="PRY95338.1"/>
    </source>
</evidence>
<feature type="chain" id="PRO_5015494507" description="Tetratricopeptide repeat protein" evidence="1">
    <location>
        <begin position="17"/>
        <end position="478"/>
    </location>
</feature>
<keyword evidence="1" id="KW-0732">Signal</keyword>
<evidence type="ECO:0000313" key="3">
    <source>
        <dbReference type="Proteomes" id="UP000238801"/>
    </source>
</evidence>
<dbReference type="AlphaFoldDB" id="A0A2T0X8R4"/>
<dbReference type="RefSeq" id="WP_106159725.1">
    <property type="nucleotide sequence ID" value="NZ_PVTT01000001.1"/>
</dbReference>
<dbReference type="EMBL" id="PVTT01000001">
    <property type="protein sequence ID" value="PRY95338.1"/>
    <property type="molecule type" value="Genomic_DNA"/>
</dbReference>